<sequence>MSLGAGAAACCGPGRGKVGIAGKVPKFRLPGFCGSTRSSDRLQFHFVRTHVSSYPPVQELQLSGTGFCNKRAWVDVHTDIKSRLEDISTNFCDSYEEPHTRSFHMESFANTFARIFPIGRRAIGMGMEVVWMEWAGVEWRRMGLEAIEMRMERD</sequence>
<dbReference type="EMBL" id="QRBI01000333">
    <property type="protein sequence ID" value="RMB88353.1"/>
    <property type="molecule type" value="Genomic_DNA"/>
</dbReference>
<evidence type="ECO:0000313" key="1">
    <source>
        <dbReference type="EMBL" id="RMB88353.1"/>
    </source>
</evidence>
<dbReference type="Proteomes" id="UP000269221">
    <property type="component" value="Unassembled WGS sequence"/>
</dbReference>
<organism evidence="1 2">
    <name type="scientific">Hirundo rustica rustica</name>
    <dbReference type="NCBI Taxonomy" id="333673"/>
    <lineage>
        <taxon>Eukaryota</taxon>
        <taxon>Metazoa</taxon>
        <taxon>Chordata</taxon>
        <taxon>Craniata</taxon>
        <taxon>Vertebrata</taxon>
        <taxon>Euteleostomi</taxon>
        <taxon>Archelosauria</taxon>
        <taxon>Archosauria</taxon>
        <taxon>Dinosauria</taxon>
        <taxon>Saurischia</taxon>
        <taxon>Theropoda</taxon>
        <taxon>Coelurosauria</taxon>
        <taxon>Aves</taxon>
        <taxon>Neognathae</taxon>
        <taxon>Neoaves</taxon>
        <taxon>Telluraves</taxon>
        <taxon>Australaves</taxon>
        <taxon>Passeriformes</taxon>
        <taxon>Sylvioidea</taxon>
        <taxon>Hirundinidae</taxon>
        <taxon>Hirundo</taxon>
    </lineage>
</organism>
<evidence type="ECO:0000313" key="2">
    <source>
        <dbReference type="Proteomes" id="UP000269221"/>
    </source>
</evidence>
<name>A0A3M0IMZ7_HIRRU</name>
<dbReference type="AlphaFoldDB" id="A0A3M0IMZ7"/>
<reference evidence="1 2" key="1">
    <citation type="submission" date="2018-07" db="EMBL/GenBank/DDBJ databases">
        <title>A high quality draft genome assembly of the barn swallow (H. rustica rustica).</title>
        <authorList>
            <person name="Formenti G."/>
            <person name="Chiara M."/>
            <person name="Poveda L."/>
            <person name="Francoijs K.-J."/>
            <person name="Bonisoli-Alquati A."/>
            <person name="Canova L."/>
            <person name="Gianfranceschi L."/>
            <person name="Horner D.S."/>
            <person name="Saino N."/>
        </authorList>
    </citation>
    <scope>NUCLEOTIDE SEQUENCE [LARGE SCALE GENOMIC DNA]</scope>
    <source>
        <strain evidence="1">Chelidonia</strain>
        <tissue evidence="1">Blood</tissue>
    </source>
</reference>
<proteinExistence type="predicted"/>
<keyword evidence="2" id="KW-1185">Reference proteome</keyword>
<accession>A0A3M0IMZ7</accession>
<protein>
    <submittedName>
        <fullName evidence="1">Uncharacterized protein</fullName>
    </submittedName>
</protein>
<gene>
    <name evidence="1" type="ORF">DUI87_35285</name>
</gene>
<comment type="caution">
    <text evidence="1">The sequence shown here is derived from an EMBL/GenBank/DDBJ whole genome shotgun (WGS) entry which is preliminary data.</text>
</comment>